<dbReference type="InterPro" id="IPR039422">
    <property type="entry name" value="MarR/SlyA-like"/>
</dbReference>
<dbReference type="Pfam" id="PF12802">
    <property type="entry name" value="MarR_2"/>
    <property type="match status" value="1"/>
</dbReference>
<dbReference type="GO" id="GO:0003677">
    <property type="term" value="F:DNA binding"/>
    <property type="evidence" value="ECO:0007669"/>
    <property type="project" value="UniProtKB-KW"/>
</dbReference>
<dbReference type="PANTHER" id="PTHR33164">
    <property type="entry name" value="TRANSCRIPTIONAL REGULATOR, MARR FAMILY"/>
    <property type="match status" value="1"/>
</dbReference>
<dbReference type="InterPro" id="IPR036388">
    <property type="entry name" value="WH-like_DNA-bd_sf"/>
</dbReference>
<dbReference type="InterPro" id="IPR023187">
    <property type="entry name" value="Tscrpt_reg_MarR-type_CS"/>
</dbReference>
<reference evidence="5 6" key="1">
    <citation type="submission" date="2020-06" db="EMBL/GenBank/DDBJ databases">
        <authorList>
            <person name="Grouzdev D.S."/>
        </authorList>
    </citation>
    <scope>NUCLEOTIDE SEQUENCE [LARGE SCALE GENOMIC DNA]</scope>
    <source>
        <strain evidence="5 6">HO-A22</strain>
    </source>
</reference>
<dbReference type="GO" id="GO:0006950">
    <property type="term" value="P:response to stress"/>
    <property type="evidence" value="ECO:0007669"/>
    <property type="project" value="TreeGrafter"/>
</dbReference>
<dbReference type="Gene3D" id="1.10.10.10">
    <property type="entry name" value="Winged helix-like DNA-binding domain superfamily/Winged helix DNA-binding domain"/>
    <property type="match status" value="1"/>
</dbReference>
<sequence length="170" mass="19334">MHLHVCVLANDFKIDVFTSMNGFSEDTEPHPTQAVTQAWIGLMRAQRRALSAIEADFKKAGLPPLGWYDVLWELVRADGGKLRPFEIESRTLLAQYNLSRLIDRLEREGLVRRETFDADGRGRWVVVTDEGRQMRARMWQVYSAAIETHVGAKLSAGEALELARLLAKLR</sequence>
<evidence type="ECO:0000256" key="3">
    <source>
        <dbReference type="ARBA" id="ARBA00023163"/>
    </source>
</evidence>
<organism evidence="5 6">
    <name type="scientific">Ensifer oleiphilus</name>
    <dbReference type="NCBI Taxonomy" id="2742698"/>
    <lineage>
        <taxon>Bacteria</taxon>
        <taxon>Pseudomonadati</taxon>
        <taxon>Pseudomonadota</taxon>
        <taxon>Alphaproteobacteria</taxon>
        <taxon>Hyphomicrobiales</taxon>
        <taxon>Rhizobiaceae</taxon>
        <taxon>Sinorhizobium/Ensifer group</taxon>
        <taxon>Ensifer</taxon>
    </lineage>
</organism>
<evidence type="ECO:0000313" key="5">
    <source>
        <dbReference type="EMBL" id="NVD37433.1"/>
    </source>
</evidence>
<dbReference type="Proteomes" id="UP000520198">
    <property type="component" value="Unassembled WGS sequence"/>
</dbReference>
<dbReference type="InterPro" id="IPR036390">
    <property type="entry name" value="WH_DNA-bd_sf"/>
</dbReference>
<keyword evidence="1" id="KW-0805">Transcription regulation</keyword>
<dbReference type="PROSITE" id="PS01117">
    <property type="entry name" value="HTH_MARR_1"/>
    <property type="match status" value="1"/>
</dbReference>
<keyword evidence="3" id="KW-0804">Transcription</keyword>
<dbReference type="PROSITE" id="PS50995">
    <property type="entry name" value="HTH_MARR_2"/>
    <property type="match status" value="1"/>
</dbReference>
<keyword evidence="2" id="KW-0238">DNA-binding</keyword>
<proteinExistence type="predicted"/>
<dbReference type="InterPro" id="IPR000835">
    <property type="entry name" value="HTH_MarR-typ"/>
</dbReference>
<evidence type="ECO:0000259" key="4">
    <source>
        <dbReference type="PROSITE" id="PS50995"/>
    </source>
</evidence>
<accession>A0A7Y6Q1P2</accession>
<evidence type="ECO:0000313" key="6">
    <source>
        <dbReference type="Proteomes" id="UP000520198"/>
    </source>
</evidence>
<dbReference type="PRINTS" id="PR00598">
    <property type="entry name" value="HTHMARR"/>
</dbReference>
<keyword evidence="6" id="KW-1185">Reference proteome</keyword>
<evidence type="ECO:0000256" key="1">
    <source>
        <dbReference type="ARBA" id="ARBA00023015"/>
    </source>
</evidence>
<dbReference type="AlphaFoldDB" id="A0A7Y6Q1P2"/>
<dbReference type="SUPFAM" id="SSF46785">
    <property type="entry name" value="Winged helix' DNA-binding domain"/>
    <property type="match status" value="1"/>
</dbReference>
<dbReference type="GO" id="GO:0003700">
    <property type="term" value="F:DNA-binding transcription factor activity"/>
    <property type="evidence" value="ECO:0007669"/>
    <property type="project" value="InterPro"/>
</dbReference>
<gene>
    <name evidence="5" type="ORF">HT585_01090</name>
</gene>
<comment type="caution">
    <text evidence="5">The sequence shown here is derived from an EMBL/GenBank/DDBJ whole genome shotgun (WGS) entry which is preliminary data.</text>
</comment>
<name>A0A7Y6Q1P2_9HYPH</name>
<dbReference type="PANTHER" id="PTHR33164:SF104">
    <property type="entry name" value="TRANSCRIPTIONAL REGULATORY PROTEIN"/>
    <property type="match status" value="1"/>
</dbReference>
<feature type="domain" description="HTH marR-type" evidence="4">
    <location>
        <begin position="13"/>
        <end position="170"/>
    </location>
</feature>
<evidence type="ECO:0000256" key="2">
    <source>
        <dbReference type="ARBA" id="ARBA00023125"/>
    </source>
</evidence>
<dbReference type="EMBL" id="JABWDU010000001">
    <property type="protein sequence ID" value="NVD37433.1"/>
    <property type="molecule type" value="Genomic_DNA"/>
</dbReference>
<protein>
    <submittedName>
        <fullName evidence="5">Winged helix-turn-helix transcriptional regulator</fullName>
    </submittedName>
</protein>